<keyword evidence="1 4" id="KW-0349">Heme</keyword>
<dbReference type="KEGG" id="ruv:EC9_38090"/>
<protein>
    <submittedName>
        <fullName evidence="6">Planctomycete cytochrome C</fullName>
    </submittedName>
</protein>
<dbReference type="AlphaFoldDB" id="A0A517M419"/>
<name>A0A517M419_9BACT</name>
<dbReference type="InterPro" id="IPR022655">
    <property type="entry name" value="DUF1553"/>
</dbReference>
<dbReference type="GO" id="GO:0009055">
    <property type="term" value="F:electron transfer activity"/>
    <property type="evidence" value="ECO:0007669"/>
    <property type="project" value="InterPro"/>
</dbReference>
<sequence length="876" mass="98493">MHTRPPIQFQIALLVAFLATNAARGEDTAAAETFFESKVRPLLIERCYECHSREFDEAQGGLRVDSAAALAKGGSRGAAIVAGDSAKSLLVKAVLYDDGSMQMPPEGKLKDEEIEILRKWVANGAYDPRVDDTPDAEEPQIDWRQHWAFQPPQQAAAVDKIDPRSDDPIDAVALDRMAREGIESSGPTDRETWLRRVYFDLIGLPPTRDEIDSFLASERPDAARRVVDNLLARPEYGERWGRHWMDVARYADTVGYAPAKREPRLLESENYRDWLIRVYNDDMPFDRQVTLQLAADTIDPKNEQGDLDAMGFLTIGRRFLSNEDIVDDRIDVVTRGLLGLTVQCARCHDHKFDPIPTMDYYSLVGVMKSSEYRDDLPSKLALFDKEKTTDHPVWVRGQRGNRGPIAPRRFLTALHGDEPPKFTHGSGRLDLAQAIVDHNNPLTRRVLVNRVWMHLMGKPIVGTPSDYGVRTELPVQAAVLDDLAVDFAEQGDSIKHLVRRIANSYLYRQSSQVAPEVVQRDPDNWYFARGIARRRDFESLRDTILASAGQLDLQKGGAPVVISDGSPQSRRTVYAFIDRQKLPALFRVFDVASPDAHEPQRYYTTVPQQSLYLMNSPFILDASIKVANVATRGLPAESLDQKINALFLRVLKRQPTAEELRYAIEFCQSPIDPATVPVSPASAWDYGYGNFDETRTHIPDFKRLPHFQKGRWAGGPKIPDEHLQYTSLTPTGGHPGDVLASVRRWTAPQTGEVTISCEMKHPSDKGDGVRMSIASAGKVLFEELLMNSEQSVRELVVQVKEGQVIDFVAEDNISTAFDSYQWTIQIRFQSDRGVIADFDSKTDFSGNPDGKQPRLLTRFEQLAHALLISNELTFID</sequence>
<gene>
    <name evidence="6" type="ORF">EC9_38090</name>
</gene>
<accession>A0A517M419</accession>
<organism evidence="6 7">
    <name type="scientific">Rosistilla ulvae</name>
    <dbReference type="NCBI Taxonomy" id="1930277"/>
    <lineage>
        <taxon>Bacteria</taxon>
        <taxon>Pseudomonadati</taxon>
        <taxon>Planctomycetota</taxon>
        <taxon>Planctomycetia</taxon>
        <taxon>Pirellulales</taxon>
        <taxon>Pirellulaceae</taxon>
        <taxon>Rosistilla</taxon>
    </lineage>
</organism>
<dbReference type="OrthoDB" id="127107at2"/>
<dbReference type="GO" id="GO:0046872">
    <property type="term" value="F:metal ion binding"/>
    <property type="evidence" value="ECO:0007669"/>
    <property type="project" value="UniProtKB-KW"/>
</dbReference>
<evidence type="ECO:0000256" key="2">
    <source>
        <dbReference type="ARBA" id="ARBA00022723"/>
    </source>
</evidence>
<dbReference type="Pfam" id="PF07583">
    <property type="entry name" value="PSCyt2"/>
    <property type="match status" value="1"/>
</dbReference>
<dbReference type="EMBL" id="CP036261">
    <property type="protein sequence ID" value="QDS89609.1"/>
    <property type="molecule type" value="Genomic_DNA"/>
</dbReference>
<dbReference type="InterPro" id="IPR011429">
    <property type="entry name" value="Cyt_c_Planctomycete-type"/>
</dbReference>
<evidence type="ECO:0000259" key="5">
    <source>
        <dbReference type="PROSITE" id="PS51007"/>
    </source>
</evidence>
<dbReference type="Pfam" id="PF07587">
    <property type="entry name" value="PSD1"/>
    <property type="match status" value="1"/>
</dbReference>
<dbReference type="InterPro" id="IPR036909">
    <property type="entry name" value="Cyt_c-like_dom_sf"/>
</dbReference>
<keyword evidence="7" id="KW-1185">Reference proteome</keyword>
<evidence type="ECO:0000313" key="6">
    <source>
        <dbReference type="EMBL" id="QDS89609.1"/>
    </source>
</evidence>
<evidence type="ECO:0000256" key="1">
    <source>
        <dbReference type="ARBA" id="ARBA00022617"/>
    </source>
</evidence>
<dbReference type="GO" id="GO:0020037">
    <property type="term" value="F:heme binding"/>
    <property type="evidence" value="ECO:0007669"/>
    <property type="project" value="InterPro"/>
</dbReference>
<dbReference type="RefSeq" id="WP_145347424.1">
    <property type="nucleotide sequence ID" value="NZ_CP036261.1"/>
</dbReference>
<keyword evidence="2 4" id="KW-0479">Metal-binding</keyword>
<dbReference type="SUPFAM" id="SSF46626">
    <property type="entry name" value="Cytochrome c"/>
    <property type="match status" value="1"/>
</dbReference>
<dbReference type="Proteomes" id="UP000319557">
    <property type="component" value="Chromosome"/>
</dbReference>
<evidence type="ECO:0000256" key="3">
    <source>
        <dbReference type="ARBA" id="ARBA00023004"/>
    </source>
</evidence>
<dbReference type="PANTHER" id="PTHR35889:SF3">
    <property type="entry name" value="F-BOX DOMAIN-CONTAINING PROTEIN"/>
    <property type="match status" value="1"/>
</dbReference>
<dbReference type="InterPro" id="IPR009056">
    <property type="entry name" value="Cyt_c-like_dom"/>
</dbReference>
<reference evidence="6 7" key="1">
    <citation type="submission" date="2019-02" db="EMBL/GenBank/DDBJ databases">
        <title>Deep-cultivation of Planctomycetes and their phenomic and genomic characterization uncovers novel biology.</title>
        <authorList>
            <person name="Wiegand S."/>
            <person name="Jogler M."/>
            <person name="Boedeker C."/>
            <person name="Pinto D."/>
            <person name="Vollmers J."/>
            <person name="Rivas-Marin E."/>
            <person name="Kohn T."/>
            <person name="Peeters S.H."/>
            <person name="Heuer A."/>
            <person name="Rast P."/>
            <person name="Oberbeckmann S."/>
            <person name="Bunk B."/>
            <person name="Jeske O."/>
            <person name="Meyerdierks A."/>
            <person name="Storesund J.E."/>
            <person name="Kallscheuer N."/>
            <person name="Luecker S."/>
            <person name="Lage O.M."/>
            <person name="Pohl T."/>
            <person name="Merkel B.J."/>
            <person name="Hornburger P."/>
            <person name="Mueller R.-W."/>
            <person name="Bruemmer F."/>
            <person name="Labrenz M."/>
            <person name="Spormann A.M."/>
            <person name="Op den Camp H."/>
            <person name="Overmann J."/>
            <person name="Amann R."/>
            <person name="Jetten M.S.M."/>
            <person name="Mascher T."/>
            <person name="Medema M.H."/>
            <person name="Devos D.P."/>
            <person name="Kaster A.-K."/>
            <person name="Ovreas L."/>
            <person name="Rohde M."/>
            <person name="Galperin M.Y."/>
            <person name="Jogler C."/>
        </authorList>
    </citation>
    <scope>NUCLEOTIDE SEQUENCE [LARGE SCALE GENOMIC DNA]</scope>
    <source>
        <strain evidence="6 7">EC9</strain>
    </source>
</reference>
<feature type="domain" description="Cytochrome c" evidence="5">
    <location>
        <begin position="26"/>
        <end position="125"/>
    </location>
</feature>
<dbReference type="PANTHER" id="PTHR35889">
    <property type="entry name" value="CYCLOINULO-OLIGOSACCHARIDE FRUCTANOTRANSFERASE-RELATED"/>
    <property type="match status" value="1"/>
</dbReference>
<evidence type="ECO:0000313" key="7">
    <source>
        <dbReference type="Proteomes" id="UP000319557"/>
    </source>
</evidence>
<dbReference type="Pfam" id="PF07635">
    <property type="entry name" value="PSCyt1"/>
    <property type="match status" value="1"/>
</dbReference>
<proteinExistence type="predicted"/>
<dbReference type="PROSITE" id="PS51007">
    <property type="entry name" value="CYTC"/>
    <property type="match status" value="1"/>
</dbReference>
<evidence type="ECO:0000256" key="4">
    <source>
        <dbReference type="PROSITE-ProRule" id="PRU00433"/>
    </source>
</evidence>
<dbReference type="InterPro" id="IPR011444">
    <property type="entry name" value="DUF1549"/>
</dbReference>
<keyword evidence="3 4" id="KW-0408">Iron</keyword>